<accession>A0A561SDB9</accession>
<dbReference type="AlphaFoldDB" id="A0A561SDB9"/>
<evidence type="ECO:0000256" key="2">
    <source>
        <dbReference type="ARBA" id="ARBA00022630"/>
    </source>
</evidence>
<evidence type="ECO:0000256" key="3">
    <source>
        <dbReference type="ARBA" id="ARBA00022643"/>
    </source>
</evidence>
<organism evidence="6 7">
    <name type="scientific">Kitasatospora viridis</name>
    <dbReference type="NCBI Taxonomy" id="281105"/>
    <lineage>
        <taxon>Bacteria</taxon>
        <taxon>Bacillati</taxon>
        <taxon>Actinomycetota</taxon>
        <taxon>Actinomycetes</taxon>
        <taxon>Kitasatosporales</taxon>
        <taxon>Streptomycetaceae</taxon>
        <taxon>Kitasatospora</taxon>
    </lineage>
</organism>
<keyword evidence="2" id="KW-0285">Flavoprotein</keyword>
<dbReference type="Gene3D" id="2.30.110.10">
    <property type="entry name" value="Electron Transport, Fmn-binding Protein, Chain A"/>
    <property type="match status" value="1"/>
</dbReference>
<dbReference type="GO" id="GO:0016646">
    <property type="term" value="F:oxidoreductase activity, acting on the CH-NH group of donors, NAD or NADP as acceptor"/>
    <property type="evidence" value="ECO:0007669"/>
    <property type="project" value="UniProtKB-ARBA"/>
</dbReference>
<evidence type="ECO:0000259" key="5">
    <source>
        <dbReference type="SMART" id="SM00903"/>
    </source>
</evidence>
<comment type="similarity">
    <text evidence="4">Belongs to the flavoredoxin family.</text>
</comment>
<dbReference type="InterPro" id="IPR002563">
    <property type="entry name" value="Flavin_Rdtase-like_dom"/>
</dbReference>
<evidence type="ECO:0000256" key="1">
    <source>
        <dbReference type="ARBA" id="ARBA00001917"/>
    </source>
</evidence>
<evidence type="ECO:0000313" key="6">
    <source>
        <dbReference type="EMBL" id="TWF72869.1"/>
    </source>
</evidence>
<comment type="cofactor">
    <cofactor evidence="1">
        <name>FMN</name>
        <dbReference type="ChEBI" id="CHEBI:58210"/>
    </cofactor>
</comment>
<dbReference type="PANTHER" id="PTHR33798">
    <property type="entry name" value="FLAVOPROTEIN OXYGENASE"/>
    <property type="match status" value="1"/>
</dbReference>
<dbReference type="Proteomes" id="UP000317940">
    <property type="component" value="Unassembled WGS sequence"/>
</dbReference>
<dbReference type="SUPFAM" id="SSF50475">
    <property type="entry name" value="FMN-binding split barrel"/>
    <property type="match status" value="1"/>
</dbReference>
<keyword evidence="7" id="KW-1185">Reference proteome</keyword>
<protein>
    <submittedName>
        <fullName evidence="6">Flavin reductase (DIM6/NTAB) family NADH-FMN oxidoreductase RutF</fullName>
    </submittedName>
</protein>
<evidence type="ECO:0000256" key="4">
    <source>
        <dbReference type="ARBA" id="ARBA00038054"/>
    </source>
</evidence>
<dbReference type="SMART" id="SM00903">
    <property type="entry name" value="Flavin_Reduct"/>
    <property type="match status" value="1"/>
</dbReference>
<sequence length="206" mass="22426">MGMRIDFDPQTMARNDVYRLLTATVVPRPIAWISTISKDRFIPNLAPHSFFTIASTQPPIVQFTSVASRDSLRNVMETREFVVCLAPEALMAEVNASGTDFPAEVDEFEAIGLVAEPSARVKPARVAGSPVALECRLHSTVSLGDGTVVFGEVVHMAVDEAVLVDGHPEIGLLRPLSRLGRNEWGIGVEVAAVDRIGYAEWVEGKR</sequence>
<gene>
    <name evidence="6" type="ORF">FHX73_1620</name>
</gene>
<feature type="domain" description="Flavin reductase like" evidence="5">
    <location>
        <begin position="23"/>
        <end position="168"/>
    </location>
</feature>
<dbReference type="PANTHER" id="PTHR33798:SF5">
    <property type="entry name" value="FLAVIN REDUCTASE LIKE DOMAIN-CONTAINING PROTEIN"/>
    <property type="match status" value="1"/>
</dbReference>
<reference evidence="6 7" key="1">
    <citation type="submission" date="2019-06" db="EMBL/GenBank/DDBJ databases">
        <title>Sequencing the genomes of 1000 actinobacteria strains.</title>
        <authorList>
            <person name="Klenk H.-P."/>
        </authorList>
    </citation>
    <scope>NUCLEOTIDE SEQUENCE [LARGE SCALE GENOMIC DNA]</scope>
    <source>
        <strain evidence="6 7">DSM 44826</strain>
    </source>
</reference>
<comment type="caution">
    <text evidence="6">The sequence shown here is derived from an EMBL/GenBank/DDBJ whole genome shotgun (WGS) entry which is preliminary data.</text>
</comment>
<proteinExistence type="inferred from homology"/>
<dbReference type="InterPro" id="IPR012349">
    <property type="entry name" value="Split_barrel_FMN-bd"/>
</dbReference>
<dbReference type="GO" id="GO:0010181">
    <property type="term" value="F:FMN binding"/>
    <property type="evidence" value="ECO:0007669"/>
    <property type="project" value="InterPro"/>
</dbReference>
<keyword evidence="3" id="KW-0288">FMN</keyword>
<evidence type="ECO:0000313" key="7">
    <source>
        <dbReference type="Proteomes" id="UP000317940"/>
    </source>
</evidence>
<dbReference type="Pfam" id="PF01613">
    <property type="entry name" value="Flavin_Reduct"/>
    <property type="match status" value="1"/>
</dbReference>
<dbReference type="EMBL" id="VIWT01000006">
    <property type="protein sequence ID" value="TWF72869.1"/>
    <property type="molecule type" value="Genomic_DNA"/>
</dbReference>
<name>A0A561SDB9_9ACTN</name>